<protein>
    <recommendedName>
        <fullName evidence="2">AbiJ-NTD3 domain-containing protein</fullName>
    </recommendedName>
</protein>
<sequence length="182" mass="20937">MGHLWQQPPRPDQPPRRQVPGRLVDRGTLRTTRRPRSPHPRFGAFLEGLASAAVLPDEQAQRRFVELANRHLQPVGAMLRQDGEVDGYPEFHLVQHGSGTARRPRNLIFATLGKPDIRFTSALDNDIEVAERADEVLVYDRPVGKEGLLWRHLLSWWQETRDIADQEQAKRSLYRRMEASLP</sequence>
<evidence type="ECO:0000313" key="4">
    <source>
        <dbReference type="Proteomes" id="UP000682308"/>
    </source>
</evidence>
<feature type="region of interest" description="Disordered" evidence="1">
    <location>
        <begin position="1"/>
        <end position="41"/>
    </location>
</feature>
<comment type="caution">
    <text evidence="3">The sequence shown here is derived from an EMBL/GenBank/DDBJ whole genome shotgun (WGS) entry which is preliminary data.</text>
</comment>
<name>A0A941F954_9ACTN</name>
<dbReference type="Proteomes" id="UP000682308">
    <property type="component" value="Unassembled WGS sequence"/>
</dbReference>
<dbReference type="AlphaFoldDB" id="A0A941F954"/>
<evidence type="ECO:0000259" key="2">
    <source>
        <dbReference type="Pfam" id="PF18860"/>
    </source>
</evidence>
<feature type="domain" description="AbiJ-NTD3" evidence="2">
    <location>
        <begin position="37"/>
        <end position="124"/>
    </location>
</feature>
<keyword evidence="4" id="KW-1185">Reference proteome</keyword>
<evidence type="ECO:0000313" key="3">
    <source>
        <dbReference type="EMBL" id="MBR8639643.1"/>
    </source>
</evidence>
<gene>
    <name evidence="3" type="ORF">KEF29_10880</name>
</gene>
<dbReference type="Pfam" id="PF18860">
    <property type="entry name" value="AbiJ_NTD3"/>
    <property type="match status" value="1"/>
</dbReference>
<dbReference type="InterPro" id="IPR041427">
    <property type="entry name" value="AbiJ-NTD3"/>
</dbReference>
<dbReference type="EMBL" id="JAGTPG010000002">
    <property type="protein sequence ID" value="MBR8639643.1"/>
    <property type="molecule type" value="Genomic_DNA"/>
</dbReference>
<evidence type="ECO:0000256" key="1">
    <source>
        <dbReference type="SAM" id="MobiDB-lite"/>
    </source>
</evidence>
<accession>A0A941F954</accession>
<reference evidence="3 4" key="1">
    <citation type="submission" date="2021-04" db="EMBL/GenBank/DDBJ databases">
        <title>Characterization of the biosynthetic gene cluster of new lipopeptides with antitumor activity in the genome of the marine Streptomyces PHM034.</title>
        <authorList>
            <person name="Ceniceros A."/>
            <person name="Canedo L."/>
            <person name="Mendez C."/>
            <person name="Olano C."/>
            <person name="Schleissner C."/>
            <person name="Cuevas C."/>
            <person name="De La Calle F."/>
            <person name="Salas J.A."/>
        </authorList>
    </citation>
    <scope>NUCLEOTIDE SEQUENCE [LARGE SCALE GENOMIC DNA]</scope>
    <source>
        <strain evidence="3 4">PHM034</strain>
    </source>
</reference>
<organism evidence="3 4">
    <name type="scientific">Streptomyces tuirus</name>
    <dbReference type="NCBI Taxonomy" id="68278"/>
    <lineage>
        <taxon>Bacteria</taxon>
        <taxon>Bacillati</taxon>
        <taxon>Actinomycetota</taxon>
        <taxon>Actinomycetes</taxon>
        <taxon>Kitasatosporales</taxon>
        <taxon>Streptomycetaceae</taxon>
        <taxon>Streptomyces</taxon>
    </lineage>
</organism>
<proteinExistence type="predicted"/>